<reference evidence="3" key="1">
    <citation type="submission" date="2019-08" db="EMBL/GenBank/DDBJ databases">
        <title>Complete genome sequence of a mangrove-derived Streptomyces xiamenensis.</title>
        <authorList>
            <person name="Xu J."/>
        </authorList>
    </citation>
    <scope>NUCLEOTIDE SEQUENCE</scope>
    <source>
        <strain evidence="3">318</strain>
    </source>
</reference>
<dbReference type="InterPro" id="IPR005330">
    <property type="entry name" value="MHYT_dom"/>
</dbReference>
<dbReference type="STRING" id="408015.SXIM_09130"/>
<feature type="transmembrane region" description="Helical" evidence="1">
    <location>
        <begin position="52"/>
        <end position="77"/>
    </location>
</feature>
<keyword evidence="1" id="KW-0472">Membrane</keyword>
<dbReference type="PROSITE" id="PS50924">
    <property type="entry name" value="MHYT"/>
    <property type="match status" value="1"/>
</dbReference>
<feature type="transmembrane region" description="Helical" evidence="1">
    <location>
        <begin position="178"/>
        <end position="200"/>
    </location>
</feature>
<feature type="transmembrane region" description="Helical" evidence="1">
    <location>
        <begin position="116"/>
        <end position="135"/>
    </location>
</feature>
<dbReference type="PATRIC" id="fig|408015.6.peg.942"/>
<feature type="domain" description="MHYT" evidence="2">
    <location>
        <begin position="13"/>
        <end position="204"/>
    </location>
</feature>
<accession>A0A0F7FRV8</accession>
<gene>
    <name evidence="3" type="ORF">SXIM_09130</name>
</gene>
<name>A0A0F7FRV8_9ACTN</name>
<feature type="transmembrane region" description="Helical" evidence="1">
    <location>
        <begin position="89"/>
        <end position="109"/>
    </location>
</feature>
<evidence type="ECO:0000313" key="3">
    <source>
        <dbReference type="EMBL" id="AKG42297.1"/>
    </source>
</evidence>
<evidence type="ECO:0000256" key="1">
    <source>
        <dbReference type="PROSITE-ProRule" id="PRU00244"/>
    </source>
</evidence>
<dbReference type="Proteomes" id="UP000034034">
    <property type="component" value="Chromosome"/>
</dbReference>
<proteinExistence type="predicted"/>
<keyword evidence="1" id="KW-1133">Transmembrane helix</keyword>
<protein>
    <submittedName>
        <fullName evidence="3">Integral membrane protein</fullName>
    </submittedName>
</protein>
<feature type="transmembrane region" description="Helical" evidence="1">
    <location>
        <begin position="20"/>
        <end position="40"/>
    </location>
</feature>
<dbReference type="AlphaFoldDB" id="A0A0F7FRV8"/>
<dbReference type="GO" id="GO:0016020">
    <property type="term" value="C:membrane"/>
    <property type="evidence" value="ECO:0007669"/>
    <property type="project" value="UniProtKB-UniRule"/>
</dbReference>
<feature type="transmembrane region" description="Helical" evidence="1">
    <location>
        <begin position="220"/>
        <end position="240"/>
    </location>
</feature>
<dbReference type="Pfam" id="PF03707">
    <property type="entry name" value="MHYT"/>
    <property type="match status" value="2"/>
</dbReference>
<keyword evidence="1" id="KW-0812">Transmembrane</keyword>
<sequence>MRAVEVTVDHFSYGSITPVLGYLMAVLGAALGLRCAARALPGGSDGGRRPGWLALGALSLGSGIFTMHFIAMMGFTTGGVHIAYDLGRAFASLAIAIVVVAMGLLLVAATRRTAPAVLGGGLITGLGVAAMHYVGMSGLVMAAEVRYEPLYVAASVVIAVVAAVLALWCAVAVRGLKAAVGASALLGIAVSGMHYTGMAAMSVHAHTVSALETRAPIETLMPILIVPLLLMLLTGLFVGLDPMASRTEERAPQRI</sequence>
<organism evidence="3 4">
    <name type="scientific">Streptomyces xiamenensis</name>
    <dbReference type="NCBI Taxonomy" id="408015"/>
    <lineage>
        <taxon>Bacteria</taxon>
        <taxon>Bacillati</taxon>
        <taxon>Actinomycetota</taxon>
        <taxon>Actinomycetes</taxon>
        <taxon>Kitasatosporales</taxon>
        <taxon>Streptomycetaceae</taxon>
        <taxon>Streptomyces</taxon>
    </lineage>
</organism>
<keyword evidence="4" id="KW-1185">Reference proteome</keyword>
<dbReference type="RefSeq" id="WP_030734033.1">
    <property type="nucleotide sequence ID" value="NZ_CP009922.3"/>
</dbReference>
<dbReference type="KEGG" id="sxi:SXIM_09130"/>
<dbReference type="PANTHER" id="PTHR35152">
    <property type="entry name" value="DOMAIN SIGNALLING PROTEIN, PUTATIVE (AFU_ORTHOLOGUE AFUA_5G11310)-RELATED"/>
    <property type="match status" value="1"/>
</dbReference>
<dbReference type="HOGENOM" id="CLU_061170_0_0_11"/>
<evidence type="ECO:0000313" key="4">
    <source>
        <dbReference type="Proteomes" id="UP000034034"/>
    </source>
</evidence>
<evidence type="ECO:0000259" key="2">
    <source>
        <dbReference type="PROSITE" id="PS50924"/>
    </source>
</evidence>
<dbReference type="PANTHER" id="PTHR35152:SF1">
    <property type="entry name" value="DOMAIN SIGNALLING PROTEIN, PUTATIVE (AFU_ORTHOLOGUE AFUA_5G11310)-RELATED"/>
    <property type="match status" value="1"/>
</dbReference>
<feature type="transmembrane region" description="Helical" evidence="1">
    <location>
        <begin position="150"/>
        <end position="171"/>
    </location>
</feature>
<dbReference type="EMBL" id="CP009922">
    <property type="protein sequence ID" value="AKG42297.1"/>
    <property type="molecule type" value="Genomic_DNA"/>
</dbReference>